<keyword evidence="7" id="KW-1185">Reference proteome</keyword>
<evidence type="ECO:0000259" key="4">
    <source>
        <dbReference type="PROSITE" id="PS50002"/>
    </source>
</evidence>
<dbReference type="OrthoDB" id="4137487at2759"/>
<proteinExistence type="predicted"/>
<dbReference type="EMBL" id="CP033150">
    <property type="protein sequence ID" value="AYO43081.1"/>
    <property type="molecule type" value="Genomic_DNA"/>
</dbReference>
<keyword evidence="1 2" id="KW-0728">SH3 domain</keyword>
<accession>A0A3G2S4R0</accession>
<evidence type="ECO:0000313" key="6">
    <source>
        <dbReference type="EMBL" id="AYO43081.1"/>
    </source>
</evidence>
<dbReference type="InterPro" id="IPR036028">
    <property type="entry name" value="SH3-like_dom_sf"/>
</dbReference>
<protein>
    <submittedName>
        <fullName evidence="6">SAM domain (Sterile alpha motif)</fullName>
    </submittedName>
</protein>
<organism evidence="6 7">
    <name type="scientific">Malassezia restricta (strain ATCC 96810 / NBRC 103918 / CBS 7877)</name>
    <name type="common">Seborrheic dermatitis infection agent</name>
    <dbReference type="NCBI Taxonomy" id="425264"/>
    <lineage>
        <taxon>Eukaryota</taxon>
        <taxon>Fungi</taxon>
        <taxon>Dikarya</taxon>
        <taxon>Basidiomycota</taxon>
        <taxon>Ustilaginomycotina</taxon>
        <taxon>Malasseziomycetes</taxon>
        <taxon>Malasseziales</taxon>
        <taxon>Malasseziaceae</taxon>
        <taxon>Malassezia</taxon>
    </lineage>
</organism>
<evidence type="ECO:0000256" key="2">
    <source>
        <dbReference type="PROSITE-ProRule" id="PRU00192"/>
    </source>
</evidence>
<dbReference type="Pfam" id="PF00536">
    <property type="entry name" value="SAM_1"/>
    <property type="match status" value="1"/>
</dbReference>
<feature type="compositionally biased region" description="Polar residues" evidence="3">
    <location>
        <begin position="140"/>
        <end position="157"/>
    </location>
</feature>
<feature type="region of interest" description="Disordered" evidence="3">
    <location>
        <begin position="138"/>
        <end position="166"/>
    </location>
</feature>
<feature type="region of interest" description="Disordered" evidence="3">
    <location>
        <begin position="541"/>
        <end position="564"/>
    </location>
</feature>
<dbReference type="InterPro" id="IPR001452">
    <property type="entry name" value="SH3_domain"/>
</dbReference>
<dbReference type="Proteomes" id="UP000269793">
    <property type="component" value="Chromosome III"/>
</dbReference>
<evidence type="ECO:0000259" key="5">
    <source>
        <dbReference type="PROSITE" id="PS50105"/>
    </source>
</evidence>
<dbReference type="Pfam" id="PF00018">
    <property type="entry name" value="SH3_1"/>
    <property type="match status" value="1"/>
</dbReference>
<dbReference type="Gene3D" id="2.30.30.40">
    <property type="entry name" value="SH3 Domains"/>
    <property type="match status" value="1"/>
</dbReference>
<dbReference type="PROSITE" id="PS50105">
    <property type="entry name" value="SAM_DOMAIN"/>
    <property type="match status" value="1"/>
</dbReference>
<dbReference type="SUPFAM" id="SSF50044">
    <property type="entry name" value="SH3-domain"/>
    <property type="match status" value="1"/>
</dbReference>
<name>A0A3G2S4R0_MALR7</name>
<reference evidence="6 7" key="1">
    <citation type="submission" date="2018-10" db="EMBL/GenBank/DDBJ databases">
        <title>Complete genome sequence of Malassezia restricta CBS 7877.</title>
        <authorList>
            <person name="Morand S.C."/>
            <person name="Bertignac M."/>
            <person name="Iltis A."/>
            <person name="Kolder I."/>
            <person name="Pirovano W."/>
            <person name="Jourdain R."/>
            <person name="Clavaud C."/>
        </authorList>
    </citation>
    <scope>NUCLEOTIDE SEQUENCE [LARGE SCALE GENOMIC DNA]</scope>
    <source>
        <strain evidence="6 7">CBS 7877</strain>
    </source>
</reference>
<dbReference type="InterPro" id="IPR001660">
    <property type="entry name" value="SAM"/>
</dbReference>
<sequence length="564" mass="63152">MESDVRHWTLSDVSLWLQSMDMACYAEAFESNRIDGEALVLMDEAALKDIGVASIGHRVSLLDAIYQMKIAQNIPFEPGDWVPQELEPPTYQDMTQLLRERDERIYALESHVSYLDTALMQLHEQIAVISKTLGVPHTARVQQSQPPLTHAASTSTEAQDDRDGQARALQATAPLPWSESAQDDRTLAPVLEAIGALLRQRGMERAPNEAQQRFHPVTLNDPCSTLLPLALRLYGIHEDWHNVVLFATSSTTEYCIAYDEKPLRILQTMQEKSPDAALVARYVADIESPVQVAYRKFHDRQQQKQLGMEMKHPALRQRAGVPGLPVAKDARLISTRHLLTWPGGAEAHSHAHTRGPAADLAFKHISYAVAIYPYVSERDDEFDFQLGDTFIVLSKSQGWWALRRDSAADGHGDVYVLDRARPSIEVWTGWAPTGCLLEIVQPMATILHSQSCYRMPDSQDTWQQIMMYAPLPLLYVPMSGSAATLLTDVPARDHSFSAGDRVRVFKRYHSWSYCIAESMPPYRGWVPSWLLSRRMNTPIPPSRALSSGSAPGPNARATESAARP</sequence>
<dbReference type="CDD" id="cd00174">
    <property type="entry name" value="SH3"/>
    <property type="match status" value="1"/>
</dbReference>
<dbReference type="PROSITE" id="PS50002">
    <property type="entry name" value="SH3"/>
    <property type="match status" value="1"/>
</dbReference>
<evidence type="ECO:0000313" key="7">
    <source>
        <dbReference type="Proteomes" id="UP000269793"/>
    </source>
</evidence>
<feature type="domain" description="SAM" evidence="5">
    <location>
        <begin position="8"/>
        <end position="71"/>
    </location>
</feature>
<dbReference type="VEuPathDB" id="FungiDB:DNF11_2131"/>
<dbReference type="AlphaFoldDB" id="A0A3G2S4R0"/>
<dbReference type="Gene3D" id="1.10.150.50">
    <property type="entry name" value="Transcription Factor, Ets-1"/>
    <property type="match status" value="1"/>
</dbReference>
<dbReference type="STRING" id="425264.A0A3G2S4R0"/>
<dbReference type="SMART" id="SM00454">
    <property type="entry name" value="SAM"/>
    <property type="match status" value="1"/>
</dbReference>
<evidence type="ECO:0000256" key="3">
    <source>
        <dbReference type="SAM" id="MobiDB-lite"/>
    </source>
</evidence>
<feature type="domain" description="SH3" evidence="4">
    <location>
        <begin position="363"/>
        <end position="441"/>
    </location>
</feature>
<gene>
    <name evidence="6" type="ORF">DNF11_2131</name>
</gene>
<evidence type="ECO:0000256" key="1">
    <source>
        <dbReference type="ARBA" id="ARBA00022443"/>
    </source>
</evidence>
<dbReference type="InterPro" id="IPR013761">
    <property type="entry name" value="SAM/pointed_sf"/>
</dbReference>
<dbReference type="SUPFAM" id="SSF47769">
    <property type="entry name" value="SAM/Pointed domain"/>
    <property type="match status" value="1"/>
</dbReference>